<gene>
    <name evidence="1" type="ORF">OTJ99_001409</name>
</gene>
<accession>A0ABY7BDG4</accession>
<organism evidence="1 2">
    <name type="scientific">Caldicellulosiruptor naganoensis</name>
    <dbReference type="NCBI Taxonomy" id="29324"/>
    <lineage>
        <taxon>Bacteria</taxon>
        <taxon>Bacillati</taxon>
        <taxon>Bacillota</taxon>
        <taxon>Bacillota incertae sedis</taxon>
        <taxon>Caldicellulosiruptorales</taxon>
        <taxon>Caldicellulosiruptoraceae</taxon>
        <taxon>Caldicellulosiruptor</taxon>
    </lineage>
</organism>
<evidence type="ECO:0000313" key="2">
    <source>
        <dbReference type="Proteomes" id="UP001164745"/>
    </source>
</evidence>
<protein>
    <submittedName>
        <fullName evidence="1">DUF4264 family protein</fullName>
    </submittedName>
</protein>
<dbReference type="Proteomes" id="UP001164745">
    <property type="component" value="Chromosome"/>
</dbReference>
<sequence>MENEKLELISSMEFEEDVPLYKIIDFMNKSLKDKNIIVGLSKNNNNKIIISIYQT</sequence>
<proteinExistence type="predicted"/>
<keyword evidence="2" id="KW-1185">Reference proteome</keyword>
<dbReference type="Pfam" id="PF14084">
    <property type="entry name" value="DUF4264"/>
    <property type="match status" value="1"/>
</dbReference>
<dbReference type="RefSeq" id="WP_083943491.1">
    <property type="nucleotide sequence ID" value="NZ_CP113864.1"/>
</dbReference>
<name>A0ABY7BDG4_9FIRM</name>
<dbReference type="InterPro" id="IPR012190">
    <property type="entry name" value="UCP036698"/>
</dbReference>
<evidence type="ECO:0000313" key="1">
    <source>
        <dbReference type="EMBL" id="WAM30644.1"/>
    </source>
</evidence>
<dbReference type="EMBL" id="CP113864">
    <property type="protein sequence ID" value="WAM30644.1"/>
    <property type="molecule type" value="Genomic_DNA"/>
</dbReference>
<reference evidence="1" key="1">
    <citation type="submission" date="2022-12" db="EMBL/GenBank/DDBJ databases">
        <authorList>
            <person name="Bing R.G."/>
            <person name="Willard D.J."/>
            <person name="Manesh M.J.H."/>
            <person name="Laemthong T."/>
            <person name="Crosby J.R."/>
            <person name="Kelly R.M."/>
        </authorList>
    </citation>
    <scope>NUCLEOTIDE SEQUENCE</scope>
    <source>
        <strain evidence="1">DSM 8991</strain>
    </source>
</reference>